<dbReference type="EMBL" id="JACXVP010000012">
    <property type="protein sequence ID" value="KAG5572110.1"/>
    <property type="molecule type" value="Genomic_DNA"/>
</dbReference>
<gene>
    <name evidence="1" type="ORF">H5410_061876</name>
</gene>
<organism evidence="1 2">
    <name type="scientific">Solanum commersonii</name>
    <name type="common">Commerson's wild potato</name>
    <name type="synonym">Commerson's nightshade</name>
    <dbReference type="NCBI Taxonomy" id="4109"/>
    <lineage>
        <taxon>Eukaryota</taxon>
        <taxon>Viridiplantae</taxon>
        <taxon>Streptophyta</taxon>
        <taxon>Embryophyta</taxon>
        <taxon>Tracheophyta</taxon>
        <taxon>Spermatophyta</taxon>
        <taxon>Magnoliopsida</taxon>
        <taxon>eudicotyledons</taxon>
        <taxon>Gunneridae</taxon>
        <taxon>Pentapetalae</taxon>
        <taxon>asterids</taxon>
        <taxon>lamiids</taxon>
        <taxon>Solanales</taxon>
        <taxon>Solanaceae</taxon>
        <taxon>Solanoideae</taxon>
        <taxon>Solaneae</taxon>
        <taxon>Solanum</taxon>
    </lineage>
</organism>
<dbReference type="Proteomes" id="UP000824120">
    <property type="component" value="Chromosome 12"/>
</dbReference>
<accession>A0A9J5WAY5</accession>
<evidence type="ECO:0000313" key="1">
    <source>
        <dbReference type="EMBL" id="KAG5572110.1"/>
    </source>
</evidence>
<evidence type="ECO:0000313" key="2">
    <source>
        <dbReference type="Proteomes" id="UP000824120"/>
    </source>
</evidence>
<proteinExistence type="predicted"/>
<protein>
    <submittedName>
        <fullName evidence="1">Uncharacterized protein</fullName>
    </submittedName>
</protein>
<sequence length="106" mass="12611">MSVKHGMYYTPMVREFYANYVSLLYHSLWRVAAVPILVGIDNQTVVPTKFYIEMMKDESWLEIQVHKTDTEAETFDMTSFFPQLSPYAFIPTNFVRFVKRVDRQEK</sequence>
<dbReference type="OrthoDB" id="1328011at2759"/>
<reference evidence="1 2" key="1">
    <citation type="submission" date="2020-09" db="EMBL/GenBank/DDBJ databases">
        <title>De no assembly of potato wild relative species, Solanum commersonii.</title>
        <authorList>
            <person name="Cho K."/>
        </authorList>
    </citation>
    <scope>NUCLEOTIDE SEQUENCE [LARGE SCALE GENOMIC DNA]</scope>
    <source>
        <strain evidence="1">LZ3.2</strain>
        <tissue evidence="1">Leaf</tissue>
    </source>
</reference>
<dbReference type="AlphaFoldDB" id="A0A9J5WAY5"/>
<keyword evidence="2" id="KW-1185">Reference proteome</keyword>
<name>A0A9J5WAY5_SOLCO</name>
<comment type="caution">
    <text evidence="1">The sequence shown here is derived from an EMBL/GenBank/DDBJ whole genome shotgun (WGS) entry which is preliminary data.</text>
</comment>